<organism evidence="4 5">
    <name type="scientific">Devosia equisanguinis</name>
    <dbReference type="NCBI Taxonomy" id="2490941"/>
    <lineage>
        <taxon>Bacteria</taxon>
        <taxon>Pseudomonadati</taxon>
        <taxon>Pseudomonadota</taxon>
        <taxon>Alphaproteobacteria</taxon>
        <taxon>Hyphomicrobiales</taxon>
        <taxon>Devosiaceae</taxon>
        <taxon>Devosia</taxon>
    </lineage>
</organism>
<feature type="domain" description="Tyr recombinase" evidence="3">
    <location>
        <begin position="125"/>
        <end position="310"/>
    </location>
</feature>
<dbReference type="AlphaFoldDB" id="A0A3S4CQC7"/>
<dbReference type="Proteomes" id="UP000268844">
    <property type="component" value="Unassembled WGS sequence"/>
</dbReference>
<accession>A0A3S4CQC7</accession>
<protein>
    <recommendedName>
        <fullName evidence="3">Tyr recombinase domain-containing protein</fullName>
    </recommendedName>
</protein>
<dbReference type="InterPro" id="IPR013762">
    <property type="entry name" value="Integrase-like_cat_sf"/>
</dbReference>
<feature type="region of interest" description="Disordered" evidence="2">
    <location>
        <begin position="1"/>
        <end position="30"/>
    </location>
</feature>
<name>A0A3S4CQC7_9HYPH</name>
<dbReference type="Gene3D" id="1.10.443.10">
    <property type="entry name" value="Intergrase catalytic core"/>
    <property type="match status" value="1"/>
</dbReference>
<dbReference type="InterPro" id="IPR011010">
    <property type="entry name" value="DNA_brk_join_enz"/>
</dbReference>
<evidence type="ECO:0000256" key="2">
    <source>
        <dbReference type="SAM" id="MobiDB-lite"/>
    </source>
</evidence>
<sequence>MTDISHYPECLRRPDAGGHVQTRSTQSEHGYRERYAGMAKTLSRKLGMDAVSVADLAIDIGHRASRLKPNALKMYHACVRQHLRDQWDEDRITLEEIERIDTLMRDQVPMAKTAKGRKENNTSAGRAKSVKPETLSALVSELLASDTSIRRIAAALLEYGVELATRPGEFLTLSEDPLGRLWVRSAKYSKSNGKGLLPVRMPIVDHLEPFEIEELKFIAALIKAERENGATTNKLLRRCQRAIREARKVVRGRSKKVTAYTVRHQARANMAAMGMTPAEVAVVMNHANADTAQSHYSPARRAWKGSEGAKPPALDPDLVAKVRPGNRTRGWTAGQSTGPKPK</sequence>
<evidence type="ECO:0000313" key="4">
    <source>
        <dbReference type="EMBL" id="VDS03612.1"/>
    </source>
</evidence>
<evidence type="ECO:0000259" key="3">
    <source>
        <dbReference type="PROSITE" id="PS51898"/>
    </source>
</evidence>
<dbReference type="RefSeq" id="WP_126149218.1">
    <property type="nucleotide sequence ID" value="NZ_JBHTMH010000003.1"/>
</dbReference>
<dbReference type="OrthoDB" id="8264831at2"/>
<dbReference type="GO" id="GO:0006310">
    <property type="term" value="P:DNA recombination"/>
    <property type="evidence" value="ECO:0007669"/>
    <property type="project" value="UniProtKB-KW"/>
</dbReference>
<gene>
    <name evidence="4" type="ORF">DEVEQU_00738</name>
</gene>
<feature type="compositionally biased region" description="Polar residues" evidence="2">
    <location>
        <begin position="333"/>
        <end position="342"/>
    </location>
</feature>
<keyword evidence="1" id="KW-0233">DNA recombination</keyword>
<dbReference type="GO" id="GO:0015074">
    <property type="term" value="P:DNA integration"/>
    <property type="evidence" value="ECO:0007669"/>
    <property type="project" value="InterPro"/>
</dbReference>
<reference evidence="4 5" key="1">
    <citation type="submission" date="2018-12" db="EMBL/GenBank/DDBJ databases">
        <authorList>
            <person name="Criscuolo A."/>
        </authorList>
    </citation>
    <scope>NUCLEOTIDE SEQUENCE [LARGE SCALE GENOMIC DNA]</scope>
    <source>
        <strain evidence="4">ACIP1116281</strain>
    </source>
</reference>
<evidence type="ECO:0000313" key="5">
    <source>
        <dbReference type="Proteomes" id="UP000268844"/>
    </source>
</evidence>
<proteinExistence type="predicted"/>
<dbReference type="PROSITE" id="PS51898">
    <property type="entry name" value="TYR_RECOMBINASE"/>
    <property type="match status" value="1"/>
</dbReference>
<dbReference type="EMBL" id="UZWD01000010">
    <property type="protein sequence ID" value="VDS03612.1"/>
    <property type="molecule type" value="Genomic_DNA"/>
</dbReference>
<dbReference type="InterPro" id="IPR002104">
    <property type="entry name" value="Integrase_catalytic"/>
</dbReference>
<feature type="region of interest" description="Disordered" evidence="2">
    <location>
        <begin position="292"/>
        <end position="342"/>
    </location>
</feature>
<dbReference type="SUPFAM" id="SSF56349">
    <property type="entry name" value="DNA breaking-rejoining enzymes"/>
    <property type="match status" value="1"/>
</dbReference>
<keyword evidence="5" id="KW-1185">Reference proteome</keyword>
<dbReference type="Pfam" id="PF00589">
    <property type="entry name" value="Phage_integrase"/>
    <property type="match status" value="1"/>
</dbReference>
<dbReference type="GO" id="GO:0003677">
    <property type="term" value="F:DNA binding"/>
    <property type="evidence" value="ECO:0007669"/>
    <property type="project" value="InterPro"/>
</dbReference>
<evidence type="ECO:0000256" key="1">
    <source>
        <dbReference type="ARBA" id="ARBA00023172"/>
    </source>
</evidence>